<gene>
    <name evidence="2" type="ORF">DLAC_04977</name>
</gene>
<dbReference type="SUPFAM" id="SSF56801">
    <property type="entry name" value="Acetyl-CoA synthetase-like"/>
    <property type="match status" value="1"/>
</dbReference>
<dbReference type="OMA" id="KCPIVEH"/>
<evidence type="ECO:0000313" key="3">
    <source>
        <dbReference type="Proteomes" id="UP000076078"/>
    </source>
</evidence>
<dbReference type="AlphaFoldDB" id="A0A151ZI08"/>
<accession>A0A151ZI08</accession>
<dbReference type="PROSITE" id="PS00455">
    <property type="entry name" value="AMP_BINDING"/>
    <property type="match status" value="1"/>
</dbReference>
<dbReference type="OrthoDB" id="1700726at2759"/>
<dbReference type="GO" id="GO:0016020">
    <property type="term" value="C:membrane"/>
    <property type="evidence" value="ECO:0007669"/>
    <property type="project" value="TreeGrafter"/>
</dbReference>
<dbReference type="Proteomes" id="UP000076078">
    <property type="component" value="Unassembled WGS sequence"/>
</dbReference>
<dbReference type="InterPro" id="IPR000873">
    <property type="entry name" value="AMP-dep_synth/lig_dom"/>
</dbReference>
<protein>
    <submittedName>
        <fullName evidence="2">Fatty acyl-CoA synthetase</fullName>
    </submittedName>
</protein>
<evidence type="ECO:0000259" key="1">
    <source>
        <dbReference type="Pfam" id="PF00501"/>
    </source>
</evidence>
<dbReference type="InterPro" id="IPR020845">
    <property type="entry name" value="AMP-binding_CS"/>
</dbReference>
<dbReference type="GO" id="GO:0005783">
    <property type="term" value="C:endoplasmic reticulum"/>
    <property type="evidence" value="ECO:0007669"/>
    <property type="project" value="TreeGrafter"/>
</dbReference>
<dbReference type="InterPro" id="IPR042099">
    <property type="entry name" value="ANL_N_sf"/>
</dbReference>
<dbReference type="PANTHER" id="PTHR43272:SF109">
    <property type="entry name" value="FATTY ACYL-COA SYNTHETASE B"/>
    <property type="match status" value="1"/>
</dbReference>
<evidence type="ECO:0000313" key="2">
    <source>
        <dbReference type="EMBL" id="KYQ93603.1"/>
    </source>
</evidence>
<proteinExistence type="predicted"/>
<dbReference type="InParanoid" id="A0A151ZI08"/>
<dbReference type="Pfam" id="PF00501">
    <property type="entry name" value="AMP-binding"/>
    <property type="match status" value="1"/>
</dbReference>
<name>A0A151ZI08_TIELA</name>
<keyword evidence="3" id="KW-1185">Reference proteome</keyword>
<organism evidence="2 3">
    <name type="scientific">Tieghemostelium lacteum</name>
    <name type="common">Slime mold</name>
    <name type="synonym">Dictyostelium lacteum</name>
    <dbReference type="NCBI Taxonomy" id="361077"/>
    <lineage>
        <taxon>Eukaryota</taxon>
        <taxon>Amoebozoa</taxon>
        <taxon>Evosea</taxon>
        <taxon>Eumycetozoa</taxon>
        <taxon>Dictyostelia</taxon>
        <taxon>Dictyosteliales</taxon>
        <taxon>Raperosteliaceae</taxon>
        <taxon>Tieghemostelium</taxon>
    </lineage>
</organism>
<comment type="caution">
    <text evidence="2">The sequence shown here is derived from an EMBL/GenBank/DDBJ whole genome shotgun (WGS) entry which is preliminary data.</text>
</comment>
<dbReference type="STRING" id="361077.A0A151ZI08"/>
<feature type="domain" description="AMP-dependent synthetase/ligase" evidence="1">
    <location>
        <begin position="2"/>
        <end position="396"/>
    </location>
</feature>
<dbReference type="PANTHER" id="PTHR43272">
    <property type="entry name" value="LONG-CHAIN-FATTY-ACID--COA LIGASE"/>
    <property type="match status" value="1"/>
</dbReference>
<dbReference type="GO" id="GO:0004467">
    <property type="term" value="F:long-chain fatty acid-CoA ligase activity"/>
    <property type="evidence" value="ECO:0007669"/>
    <property type="project" value="TreeGrafter"/>
</dbReference>
<dbReference type="FunCoup" id="A0A151ZI08">
    <property type="interactions" value="78"/>
</dbReference>
<dbReference type="Gene3D" id="3.40.50.12780">
    <property type="entry name" value="N-terminal domain of ligase-like"/>
    <property type="match status" value="1"/>
</dbReference>
<sequence length="576" mass="64381">MVESISQGLIEIGLKSKDKIGIFSKNRLEWLTVQSASFLQSNIIISFYETLGVDSLAFVCRHGEIELAFCSKDTLHKTAEISKTVDILKTIICFDDIEDGGEHQSILDSLKDSGIRFFTYSQLMQMGRDVKEKTPHTPPQADTLATIMYTSGTTGDPKGVMLTHKNLTSVISAVNNFVKVYDNDCHYSYLPYAHVLERIIVMCAFHYGASVGIFSGDTSMVLTEVKQLKPTIFIGVPRIFERIRAGVLKEIDKKSAVVKGLFHTCYSLKSWAILHGYRLPLLETLFNKLVFDKVRMQLGGRVRCILSGGAALSRETEAFLATCFSCSVIQGYGLTETCGGTAVKLLDDDRIGSIGPPFVSVEIKLVDVPELNYHSHGKIEQGEVCLRGPSVTVGYYKDPEKTRSEFDADGWFYTGDIGQWNEDGSLSIIDRKKNIFKLSQGEYVAVEKIENILSKSKYVAQICVYGDGKKSFLVAIVHPHPEDIEEFGKSKKSDRSKKEICQDPQFVKMILDDLVKTGRSAKLFGFEIPKAIHLIDEPFSDQNGLMTPSFKLKRPQIKDHFSQEIANLYSSTQEQN</sequence>
<reference evidence="2 3" key="1">
    <citation type="submission" date="2015-12" db="EMBL/GenBank/DDBJ databases">
        <title>Dictyostelia acquired genes for synthesis and detection of signals that induce cell-type specialization by lateral gene transfer from prokaryotes.</title>
        <authorList>
            <person name="Gloeckner G."/>
            <person name="Schaap P."/>
        </authorList>
    </citation>
    <scope>NUCLEOTIDE SEQUENCE [LARGE SCALE GENOMIC DNA]</scope>
    <source>
        <strain evidence="2 3">TK</strain>
    </source>
</reference>
<dbReference type="EMBL" id="LODT01000025">
    <property type="protein sequence ID" value="KYQ93603.1"/>
    <property type="molecule type" value="Genomic_DNA"/>
</dbReference>